<reference evidence="1 2" key="1">
    <citation type="submission" date="2024-04" db="EMBL/GenBank/DDBJ databases">
        <title>Tritrichomonas musculus Genome.</title>
        <authorList>
            <person name="Alves-Ferreira E."/>
            <person name="Grigg M."/>
            <person name="Lorenzi H."/>
            <person name="Galac M."/>
        </authorList>
    </citation>
    <scope>NUCLEOTIDE SEQUENCE [LARGE SCALE GENOMIC DNA]</scope>
    <source>
        <strain evidence="1 2">EAF2021</strain>
    </source>
</reference>
<sequence length="479" mass="56075">MYIYKISDSDNSDNLQNNRIQSELKDEIPNDYFILCTNNSGIPPYVERDEVSQFSQEFREGIENKSLSIISNSLNKFITQISYLDPNRNLCRRELTEDALIFIETTPIIIDDIIFCLQNVTALDIILFIFDIIDYYSSSDLFKDDIISHNGIDYIMSHIKIKNGIALENQELLLKSLQILETFSMNQKIYQKLVSSQFTSDFFQICDALFVPNSNFYKLDEMIYTCSLLFKRIVRIVSLSFGPNTEEAVPLLLNEAEVCQLQTKIYDLLKNFFIHSQKEAIQTFIFLHFDHNFVENIFPFVLQMIPQMTPTNRIETYKLITVVYSNQIIDYCKNLFIENNKIPWNFLNDSILSNSKVEVFVALKAIQSLFRYDKEAIFSALKNKVADRLKLVFEKASFDVKEKVLFVIKDWLNFTDIDNDRMVFVNKEFVDLLFDNFESHENELKDQIFSLINLIKALGYKDGNLQNYIDLSLNEYGYT</sequence>
<protein>
    <submittedName>
        <fullName evidence="1">Uncharacterized protein</fullName>
    </submittedName>
</protein>
<dbReference type="EMBL" id="JAPFFF010000003">
    <property type="protein sequence ID" value="KAK8894118.1"/>
    <property type="molecule type" value="Genomic_DNA"/>
</dbReference>
<dbReference type="Proteomes" id="UP001470230">
    <property type="component" value="Unassembled WGS sequence"/>
</dbReference>
<proteinExistence type="predicted"/>
<dbReference type="SUPFAM" id="SSF48371">
    <property type="entry name" value="ARM repeat"/>
    <property type="match status" value="1"/>
</dbReference>
<keyword evidence="2" id="KW-1185">Reference proteome</keyword>
<dbReference type="InterPro" id="IPR016024">
    <property type="entry name" value="ARM-type_fold"/>
</dbReference>
<evidence type="ECO:0000313" key="1">
    <source>
        <dbReference type="EMBL" id="KAK8894118.1"/>
    </source>
</evidence>
<name>A0ABR2KST1_9EUKA</name>
<evidence type="ECO:0000313" key="2">
    <source>
        <dbReference type="Proteomes" id="UP001470230"/>
    </source>
</evidence>
<comment type="caution">
    <text evidence="1">The sequence shown here is derived from an EMBL/GenBank/DDBJ whole genome shotgun (WGS) entry which is preliminary data.</text>
</comment>
<gene>
    <name evidence="1" type="ORF">M9Y10_022550</name>
</gene>
<accession>A0ABR2KST1</accession>
<organism evidence="1 2">
    <name type="scientific">Tritrichomonas musculus</name>
    <dbReference type="NCBI Taxonomy" id="1915356"/>
    <lineage>
        <taxon>Eukaryota</taxon>
        <taxon>Metamonada</taxon>
        <taxon>Parabasalia</taxon>
        <taxon>Tritrichomonadida</taxon>
        <taxon>Tritrichomonadidae</taxon>
        <taxon>Tritrichomonas</taxon>
    </lineage>
</organism>